<keyword evidence="1" id="KW-0808">Transferase</keyword>
<dbReference type="EMBL" id="BKCJ010003253">
    <property type="protein sequence ID" value="GEU53949.1"/>
    <property type="molecule type" value="Genomic_DNA"/>
</dbReference>
<evidence type="ECO:0000313" key="1">
    <source>
        <dbReference type="EMBL" id="GEU53949.1"/>
    </source>
</evidence>
<keyword evidence="1" id="KW-0695">RNA-directed DNA polymerase</keyword>
<keyword evidence="1" id="KW-0548">Nucleotidyltransferase</keyword>
<dbReference type="AlphaFoldDB" id="A0A6L2KY92"/>
<dbReference type="GO" id="GO:0003964">
    <property type="term" value="F:RNA-directed DNA polymerase activity"/>
    <property type="evidence" value="ECO:0007669"/>
    <property type="project" value="UniProtKB-KW"/>
</dbReference>
<name>A0A6L2KY92_TANCI</name>
<proteinExistence type="predicted"/>
<sequence length="226" mass="25717">MHSHGHPELAKKLNDQIPKTVNEMFEREAAGRRGREDMKGAEAETLKEILAMDNVNFLSPSPMIRAPKKQSLNKFCDYHGDRCHNTNDCYHMRKQIEEAVALEKLANLVKDIQQGLSAPTRSRLRTSNMSLVGFLGEVYHPLEVIDLRVTMREPGMNKMMFMETAIVRCHSRYNVILGRTEMRSLRAVGSTVHSMIKFPTATRVATLTTSKEALKECKQLEDTQKS</sequence>
<reference evidence="1" key="1">
    <citation type="journal article" date="2019" name="Sci. Rep.">
        <title>Draft genome of Tanacetum cinerariifolium, the natural source of mosquito coil.</title>
        <authorList>
            <person name="Yamashiro T."/>
            <person name="Shiraishi A."/>
            <person name="Satake H."/>
            <person name="Nakayama K."/>
        </authorList>
    </citation>
    <scope>NUCLEOTIDE SEQUENCE</scope>
</reference>
<comment type="caution">
    <text evidence="1">The sequence shown here is derived from an EMBL/GenBank/DDBJ whole genome shotgun (WGS) entry which is preliminary data.</text>
</comment>
<gene>
    <name evidence="1" type="ORF">Tci_025927</name>
</gene>
<organism evidence="1">
    <name type="scientific">Tanacetum cinerariifolium</name>
    <name type="common">Dalmatian daisy</name>
    <name type="synonym">Chrysanthemum cinerariifolium</name>
    <dbReference type="NCBI Taxonomy" id="118510"/>
    <lineage>
        <taxon>Eukaryota</taxon>
        <taxon>Viridiplantae</taxon>
        <taxon>Streptophyta</taxon>
        <taxon>Embryophyta</taxon>
        <taxon>Tracheophyta</taxon>
        <taxon>Spermatophyta</taxon>
        <taxon>Magnoliopsida</taxon>
        <taxon>eudicotyledons</taxon>
        <taxon>Gunneridae</taxon>
        <taxon>Pentapetalae</taxon>
        <taxon>asterids</taxon>
        <taxon>campanulids</taxon>
        <taxon>Asterales</taxon>
        <taxon>Asteraceae</taxon>
        <taxon>Asteroideae</taxon>
        <taxon>Anthemideae</taxon>
        <taxon>Anthemidinae</taxon>
        <taxon>Tanacetum</taxon>
    </lineage>
</organism>
<accession>A0A6L2KY92</accession>
<protein>
    <submittedName>
        <fullName evidence="1">Reverse transcriptase domain-containing protein</fullName>
    </submittedName>
</protein>